<dbReference type="GO" id="GO:0016020">
    <property type="term" value="C:membrane"/>
    <property type="evidence" value="ECO:0007669"/>
    <property type="project" value="InterPro"/>
</dbReference>
<accession>A0A317E121</accession>
<proteinExistence type="inferred from homology"/>
<keyword evidence="5" id="KW-0564">Palmitate</keyword>
<dbReference type="Proteomes" id="UP000246077">
    <property type="component" value="Unassembled WGS sequence"/>
</dbReference>
<keyword evidence="2" id="KW-1003">Cell membrane</keyword>
<evidence type="ECO:0000313" key="8">
    <source>
        <dbReference type="EMBL" id="PWR20758.1"/>
    </source>
</evidence>
<dbReference type="EMBL" id="QGLF01000003">
    <property type="protein sequence ID" value="PWR20758.1"/>
    <property type="molecule type" value="Genomic_DNA"/>
</dbReference>
<protein>
    <submittedName>
        <fullName evidence="8">Entericidin</fullName>
    </submittedName>
</protein>
<reference evidence="9" key="1">
    <citation type="submission" date="2018-05" db="EMBL/GenBank/DDBJ databases">
        <title>Zavarzinia sp. HR-AS.</title>
        <authorList>
            <person name="Lee Y."/>
            <person name="Jeon C.O."/>
        </authorList>
    </citation>
    <scope>NUCLEOTIDE SEQUENCE [LARGE SCALE GENOMIC DNA]</scope>
    <source>
        <strain evidence="9">DSM 1231</strain>
    </source>
</reference>
<dbReference type="PROSITE" id="PS51257">
    <property type="entry name" value="PROKAR_LIPOPROTEIN"/>
    <property type="match status" value="1"/>
</dbReference>
<evidence type="ECO:0000256" key="2">
    <source>
        <dbReference type="ARBA" id="ARBA00022475"/>
    </source>
</evidence>
<comment type="caution">
    <text evidence="8">The sequence shown here is derived from an EMBL/GenBank/DDBJ whole genome shotgun (WGS) entry which is preliminary data.</text>
</comment>
<organism evidence="8 9">
    <name type="scientific">Zavarzinia compransoris</name>
    <dbReference type="NCBI Taxonomy" id="1264899"/>
    <lineage>
        <taxon>Bacteria</taxon>
        <taxon>Pseudomonadati</taxon>
        <taxon>Pseudomonadota</taxon>
        <taxon>Alphaproteobacteria</taxon>
        <taxon>Rhodospirillales</taxon>
        <taxon>Zavarziniaceae</taxon>
        <taxon>Zavarzinia</taxon>
    </lineage>
</organism>
<evidence type="ECO:0000256" key="1">
    <source>
        <dbReference type="ARBA" id="ARBA00010296"/>
    </source>
</evidence>
<keyword evidence="9" id="KW-1185">Reference proteome</keyword>
<dbReference type="RefSeq" id="WP_109921402.1">
    <property type="nucleotide sequence ID" value="NZ_QGLF01000003.1"/>
</dbReference>
<comment type="similarity">
    <text evidence="1">Belongs to the EcnA/EcnB lipoprotein family.</text>
</comment>
<keyword evidence="4" id="KW-0472">Membrane</keyword>
<keyword evidence="3 7" id="KW-0732">Signal</keyword>
<gene>
    <name evidence="8" type="ORF">DKG75_12240</name>
</gene>
<name>A0A317E121_9PROT</name>
<dbReference type="Pfam" id="PF08085">
    <property type="entry name" value="Entericidin"/>
    <property type="match status" value="1"/>
</dbReference>
<dbReference type="InterPro" id="IPR012556">
    <property type="entry name" value="Entericidin"/>
</dbReference>
<evidence type="ECO:0000256" key="4">
    <source>
        <dbReference type="ARBA" id="ARBA00023136"/>
    </source>
</evidence>
<dbReference type="AlphaFoldDB" id="A0A317E121"/>
<evidence type="ECO:0000256" key="6">
    <source>
        <dbReference type="ARBA" id="ARBA00023288"/>
    </source>
</evidence>
<evidence type="ECO:0000313" key="9">
    <source>
        <dbReference type="Proteomes" id="UP000246077"/>
    </source>
</evidence>
<feature type="chain" id="PRO_5016290223" evidence="7">
    <location>
        <begin position="18"/>
        <end position="47"/>
    </location>
</feature>
<feature type="signal peptide" evidence="7">
    <location>
        <begin position="1"/>
        <end position="17"/>
    </location>
</feature>
<evidence type="ECO:0000256" key="3">
    <source>
        <dbReference type="ARBA" id="ARBA00022729"/>
    </source>
</evidence>
<keyword evidence="6" id="KW-0449">Lipoprotein</keyword>
<evidence type="ECO:0000256" key="5">
    <source>
        <dbReference type="ARBA" id="ARBA00023139"/>
    </source>
</evidence>
<dbReference type="GO" id="GO:0009636">
    <property type="term" value="P:response to toxic substance"/>
    <property type="evidence" value="ECO:0007669"/>
    <property type="project" value="InterPro"/>
</dbReference>
<evidence type="ECO:0000256" key="7">
    <source>
        <dbReference type="SAM" id="SignalP"/>
    </source>
</evidence>
<sequence>MKTLGLALILGLVALTAACNTIEGAGRDIKNTGDAISDTARDVKEKL</sequence>